<proteinExistence type="predicted"/>
<sequence>MNISRSEVANLYTNFFIGQRVDHSEKATLSGKRYTSRMLNLTHDKPLKSKTPDVLKSFSHRKSRYKQPQVKPNFLSLRAKLRCYSRVSHIQDWLESEHLALSKDDLKQATSSSVDNKIFKKIREITIYTKGLKKIIDFLKHIFDIIEAEIDQERNLDIFSPIYNLSKQVISSITQSVESLKFVSGEDKILFFKSRISKLSKELEKARAHKSPQNHSSPKFSCSAPLKSRLNSQSFSNGLETFSEYKNFERESNNLKYTSADECLIEIERSIEREEKISKLLSDFETSTDSDLKRKDDKEFKLKIIRNPVQYGTLEDGIEIMAKKTQLATAKALSKILPKKKLKEAAVQTTDKGLAERRLQNAKDQIEELRRVIYEYKKREKATNGEISQLTKDLEFSQKTRKEYRKRIDAQDRDKEKVTEHIKEFQEEINELNEANDTKYIIIGTLKSELKRAKGKVIETRKTYEQQIADFEDQLSKLSEQKDKDAKEIKRLNGYLEYTKAIFQIDSIEELELHLQQIIDLREELQAAKEEIKQLSATQIDLDKETVSRGNQAEQVTITEVAPHTLKDEESKHYDQSFNIEVRRNEEVPKSIVECEEKLSLHSNRKLRRSLNKSLGKSGFDQLRESAVKMKTESIWSGLDPSSEDIKMVKIESIIDEMSITKESKPPAGVKYEDQSPKGLINPIYIKGKMYPGIKGFKKNQLKKKMEPVSRKDTCMLNPILGTMERKYESPKRSQSTVATQTLPCRFMNLFNNSNAQVQVNLTDKGMEPIIDSLNQASLVKLKLEDSGTSFRSSRNTMMYSNSPYACPKSIAYLSSQLKSNRKKMTPIKKRAVVSNIKL</sequence>
<keyword evidence="4" id="KW-1185">Reference proteome</keyword>
<dbReference type="EMBL" id="CAMPGE010022682">
    <property type="protein sequence ID" value="CAI2380710.1"/>
    <property type="molecule type" value="Genomic_DNA"/>
</dbReference>
<comment type="caution">
    <text evidence="3">The sequence shown here is derived from an EMBL/GenBank/DDBJ whole genome shotgun (WGS) entry which is preliminary data.</text>
</comment>
<evidence type="ECO:0000313" key="4">
    <source>
        <dbReference type="Proteomes" id="UP001295684"/>
    </source>
</evidence>
<evidence type="ECO:0000313" key="3">
    <source>
        <dbReference type="EMBL" id="CAI2380710.1"/>
    </source>
</evidence>
<dbReference type="AlphaFoldDB" id="A0AAD1XZ78"/>
<reference evidence="3" key="1">
    <citation type="submission" date="2023-07" db="EMBL/GenBank/DDBJ databases">
        <authorList>
            <consortium name="AG Swart"/>
            <person name="Singh M."/>
            <person name="Singh A."/>
            <person name="Seah K."/>
            <person name="Emmerich C."/>
        </authorList>
    </citation>
    <scope>NUCLEOTIDE SEQUENCE</scope>
    <source>
        <strain evidence="3">DP1</strain>
    </source>
</reference>
<dbReference type="Proteomes" id="UP001295684">
    <property type="component" value="Unassembled WGS sequence"/>
</dbReference>
<accession>A0AAD1XZ78</accession>
<gene>
    <name evidence="3" type="ORF">ECRASSUSDP1_LOCUS22150</name>
</gene>
<protein>
    <submittedName>
        <fullName evidence="3">Uncharacterized protein</fullName>
    </submittedName>
</protein>
<name>A0AAD1XZ78_EUPCR</name>
<feature type="region of interest" description="Disordered" evidence="2">
    <location>
        <begin position="203"/>
        <end position="225"/>
    </location>
</feature>
<feature type="coiled-coil region" evidence="1">
    <location>
        <begin position="352"/>
        <end position="545"/>
    </location>
</feature>
<evidence type="ECO:0000256" key="2">
    <source>
        <dbReference type="SAM" id="MobiDB-lite"/>
    </source>
</evidence>
<keyword evidence="1" id="KW-0175">Coiled coil</keyword>
<evidence type="ECO:0000256" key="1">
    <source>
        <dbReference type="SAM" id="Coils"/>
    </source>
</evidence>
<organism evidence="3 4">
    <name type="scientific">Euplotes crassus</name>
    <dbReference type="NCBI Taxonomy" id="5936"/>
    <lineage>
        <taxon>Eukaryota</taxon>
        <taxon>Sar</taxon>
        <taxon>Alveolata</taxon>
        <taxon>Ciliophora</taxon>
        <taxon>Intramacronucleata</taxon>
        <taxon>Spirotrichea</taxon>
        <taxon>Hypotrichia</taxon>
        <taxon>Euplotida</taxon>
        <taxon>Euplotidae</taxon>
        <taxon>Moneuplotes</taxon>
    </lineage>
</organism>